<dbReference type="EMBL" id="SJPY01000001">
    <property type="protein sequence ID" value="TWU44987.1"/>
    <property type="molecule type" value="Genomic_DNA"/>
</dbReference>
<feature type="chain" id="PRO_5023105339" evidence="1">
    <location>
        <begin position="27"/>
        <end position="148"/>
    </location>
</feature>
<name>A0A5C6EAI6_9BACT</name>
<evidence type="ECO:0000313" key="3">
    <source>
        <dbReference type="Proteomes" id="UP000315471"/>
    </source>
</evidence>
<protein>
    <submittedName>
        <fullName evidence="2">Uncharacterized protein</fullName>
    </submittedName>
</protein>
<sequence precursor="true">MNRMKNITAALGVAFSIALCCSSVEAQTPAETSAPASIGQFMSNLNPMNWKMPSFKSMLPGQEDKTRIIKKKDGLVSDVKDTASKSWQKTKEIFDPSRLSPANLFVAKEPATTETKTPGFFGSLFAPQEEAEQIATATDFLALPKIER</sequence>
<keyword evidence="3" id="KW-1185">Reference proteome</keyword>
<proteinExistence type="predicted"/>
<dbReference type="RefSeq" id="WP_146597788.1">
    <property type="nucleotide sequence ID" value="NZ_SJPY01000001.1"/>
</dbReference>
<dbReference type="OrthoDB" id="279863at2"/>
<keyword evidence="1" id="KW-0732">Signal</keyword>
<evidence type="ECO:0000313" key="2">
    <source>
        <dbReference type="EMBL" id="TWU44987.1"/>
    </source>
</evidence>
<reference evidence="2 3" key="1">
    <citation type="submission" date="2019-02" db="EMBL/GenBank/DDBJ databases">
        <title>Deep-cultivation of Planctomycetes and their phenomic and genomic characterization uncovers novel biology.</title>
        <authorList>
            <person name="Wiegand S."/>
            <person name="Jogler M."/>
            <person name="Boedeker C."/>
            <person name="Pinto D."/>
            <person name="Vollmers J."/>
            <person name="Rivas-Marin E."/>
            <person name="Kohn T."/>
            <person name="Peeters S.H."/>
            <person name="Heuer A."/>
            <person name="Rast P."/>
            <person name="Oberbeckmann S."/>
            <person name="Bunk B."/>
            <person name="Jeske O."/>
            <person name="Meyerdierks A."/>
            <person name="Storesund J.E."/>
            <person name="Kallscheuer N."/>
            <person name="Luecker S."/>
            <person name="Lage O.M."/>
            <person name="Pohl T."/>
            <person name="Merkel B.J."/>
            <person name="Hornburger P."/>
            <person name="Mueller R.-W."/>
            <person name="Bruemmer F."/>
            <person name="Labrenz M."/>
            <person name="Spormann A.M."/>
            <person name="Op Den Camp H."/>
            <person name="Overmann J."/>
            <person name="Amann R."/>
            <person name="Jetten M.S.M."/>
            <person name="Mascher T."/>
            <person name="Medema M.H."/>
            <person name="Devos D.P."/>
            <person name="Kaster A.-K."/>
            <person name="Ovreas L."/>
            <person name="Rohde M."/>
            <person name="Galperin M.Y."/>
            <person name="Jogler C."/>
        </authorList>
    </citation>
    <scope>NUCLEOTIDE SEQUENCE [LARGE SCALE GENOMIC DNA]</scope>
    <source>
        <strain evidence="2 3">Q31b</strain>
    </source>
</reference>
<feature type="signal peptide" evidence="1">
    <location>
        <begin position="1"/>
        <end position="26"/>
    </location>
</feature>
<dbReference type="AlphaFoldDB" id="A0A5C6EAI6"/>
<comment type="caution">
    <text evidence="2">The sequence shown here is derived from an EMBL/GenBank/DDBJ whole genome shotgun (WGS) entry which is preliminary data.</text>
</comment>
<gene>
    <name evidence="2" type="ORF">Q31b_01580</name>
</gene>
<accession>A0A5C6EAI6</accession>
<dbReference type="Proteomes" id="UP000315471">
    <property type="component" value="Unassembled WGS sequence"/>
</dbReference>
<organism evidence="2 3">
    <name type="scientific">Novipirellula aureliae</name>
    <dbReference type="NCBI Taxonomy" id="2527966"/>
    <lineage>
        <taxon>Bacteria</taxon>
        <taxon>Pseudomonadati</taxon>
        <taxon>Planctomycetota</taxon>
        <taxon>Planctomycetia</taxon>
        <taxon>Pirellulales</taxon>
        <taxon>Pirellulaceae</taxon>
        <taxon>Novipirellula</taxon>
    </lineage>
</organism>
<evidence type="ECO:0000256" key="1">
    <source>
        <dbReference type="SAM" id="SignalP"/>
    </source>
</evidence>